<dbReference type="AlphaFoldDB" id="A0A1G2LP92"/>
<evidence type="ECO:0000256" key="8">
    <source>
        <dbReference type="SAM" id="Phobius"/>
    </source>
</evidence>
<organism evidence="10 11">
    <name type="scientific">Candidatus Tagabacteria bacterium RIFCSPLOWO2_01_FULL_39_11</name>
    <dbReference type="NCBI Taxonomy" id="1802295"/>
    <lineage>
        <taxon>Bacteria</taxon>
        <taxon>Candidatus Tagaibacteriota</taxon>
    </lineage>
</organism>
<feature type="transmembrane region" description="Helical" evidence="8">
    <location>
        <begin position="170"/>
        <end position="192"/>
    </location>
</feature>
<feature type="domain" description="SLC41A/MgtE integral membrane" evidence="9">
    <location>
        <begin position="67"/>
        <end position="187"/>
    </location>
</feature>
<reference evidence="10 11" key="1">
    <citation type="journal article" date="2016" name="Nat. Commun.">
        <title>Thousands of microbial genomes shed light on interconnected biogeochemical processes in an aquifer system.</title>
        <authorList>
            <person name="Anantharaman K."/>
            <person name="Brown C.T."/>
            <person name="Hug L.A."/>
            <person name="Sharon I."/>
            <person name="Castelle C.J."/>
            <person name="Probst A.J."/>
            <person name="Thomas B.C."/>
            <person name="Singh A."/>
            <person name="Wilkins M.J."/>
            <person name="Karaoz U."/>
            <person name="Brodie E.L."/>
            <person name="Williams K.H."/>
            <person name="Hubbard S.S."/>
            <person name="Banfield J.F."/>
        </authorList>
    </citation>
    <scope>NUCLEOTIDE SEQUENCE [LARGE SCALE GENOMIC DNA]</scope>
</reference>
<protein>
    <recommendedName>
        <fullName evidence="9">SLC41A/MgtE integral membrane domain-containing protein</fullName>
    </recommendedName>
</protein>
<dbReference type="PANTHER" id="PTHR41394">
    <property type="entry name" value="MAGNESIUM TRANSPORTER MGTE"/>
    <property type="match status" value="1"/>
</dbReference>
<sequence length="193" mass="21587">MRDNKYMETRLQKEYAEEDVMQERVDHLIEHRIPWLIIGILGGLVATVIVSKYKAILSADVRIAFFIPIIVYLSDAVGTQTETIYVRELSERKVNFVKYIFKESVIGLSLGAISGMILGLFATYWLKSSAIGLTIGLTMFINLTLAPVLAVLIPSIFYKRHADPALGSGPVATIIQDLISLFIYFLIASVIIF</sequence>
<dbReference type="Gene3D" id="1.10.357.20">
    <property type="entry name" value="SLC41 divalent cation transporters, integral membrane domain"/>
    <property type="match status" value="1"/>
</dbReference>
<accession>A0A1G2LP92</accession>
<feature type="transmembrane region" description="Helical" evidence="8">
    <location>
        <begin position="105"/>
        <end position="125"/>
    </location>
</feature>
<evidence type="ECO:0000256" key="6">
    <source>
        <dbReference type="ARBA" id="ARBA00022989"/>
    </source>
</evidence>
<keyword evidence="7 8" id="KW-0472">Membrane</keyword>
<feature type="transmembrane region" description="Helical" evidence="8">
    <location>
        <begin position="33"/>
        <end position="51"/>
    </location>
</feature>
<evidence type="ECO:0000256" key="7">
    <source>
        <dbReference type="ARBA" id="ARBA00023136"/>
    </source>
</evidence>
<name>A0A1G2LP92_9BACT</name>
<evidence type="ECO:0000256" key="2">
    <source>
        <dbReference type="ARBA" id="ARBA00009749"/>
    </source>
</evidence>
<gene>
    <name evidence="10" type="ORF">A2909_02340</name>
</gene>
<comment type="caution">
    <text evidence="10">The sequence shown here is derived from an EMBL/GenBank/DDBJ whole genome shotgun (WGS) entry which is preliminary data.</text>
</comment>
<dbReference type="SUPFAM" id="SSF161093">
    <property type="entry name" value="MgtE membrane domain-like"/>
    <property type="match status" value="1"/>
</dbReference>
<dbReference type="GO" id="GO:0016020">
    <property type="term" value="C:membrane"/>
    <property type="evidence" value="ECO:0007669"/>
    <property type="project" value="UniProtKB-SubCell"/>
</dbReference>
<dbReference type="GO" id="GO:0008324">
    <property type="term" value="F:monoatomic cation transmembrane transporter activity"/>
    <property type="evidence" value="ECO:0007669"/>
    <property type="project" value="InterPro"/>
</dbReference>
<keyword evidence="3" id="KW-0813">Transport</keyword>
<evidence type="ECO:0000313" key="10">
    <source>
        <dbReference type="EMBL" id="OHA13435.1"/>
    </source>
</evidence>
<keyword evidence="4 8" id="KW-0812">Transmembrane</keyword>
<dbReference type="PANTHER" id="PTHR41394:SF5">
    <property type="entry name" value="SLC41A_MGTE INTEGRAL MEMBRANE DOMAIN-CONTAINING PROTEIN"/>
    <property type="match status" value="1"/>
</dbReference>
<dbReference type="InterPro" id="IPR006667">
    <property type="entry name" value="SLC41_membr_dom"/>
</dbReference>
<dbReference type="EMBL" id="MHQZ01000035">
    <property type="protein sequence ID" value="OHA13435.1"/>
    <property type="molecule type" value="Genomic_DNA"/>
</dbReference>
<dbReference type="Pfam" id="PF01769">
    <property type="entry name" value="MgtE"/>
    <property type="match status" value="1"/>
</dbReference>
<comment type="subcellular location">
    <subcellularLocation>
        <location evidence="1">Membrane</location>
        <topology evidence="1">Multi-pass membrane protein</topology>
    </subcellularLocation>
</comment>
<keyword evidence="6 8" id="KW-1133">Transmembrane helix</keyword>
<feature type="transmembrane region" description="Helical" evidence="8">
    <location>
        <begin position="131"/>
        <end position="158"/>
    </location>
</feature>
<evidence type="ECO:0000256" key="3">
    <source>
        <dbReference type="ARBA" id="ARBA00022448"/>
    </source>
</evidence>
<evidence type="ECO:0000256" key="1">
    <source>
        <dbReference type="ARBA" id="ARBA00004141"/>
    </source>
</evidence>
<keyword evidence="5" id="KW-0460">Magnesium</keyword>
<dbReference type="InterPro" id="IPR036739">
    <property type="entry name" value="SLC41_membr_dom_sf"/>
</dbReference>
<evidence type="ECO:0000259" key="9">
    <source>
        <dbReference type="Pfam" id="PF01769"/>
    </source>
</evidence>
<dbReference type="Proteomes" id="UP000178302">
    <property type="component" value="Unassembled WGS sequence"/>
</dbReference>
<comment type="similarity">
    <text evidence="2">Belongs to the SLC41A transporter family.</text>
</comment>
<evidence type="ECO:0000313" key="11">
    <source>
        <dbReference type="Proteomes" id="UP000178302"/>
    </source>
</evidence>
<proteinExistence type="inferred from homology"/>
<evidence type="ECO:0000256" key="5">
    <source>
        <dbReference type="ARBA" id="ARBA00022842"/>
    </source>
</evidence>
<evidence type="ECO:0000256" key="4">
    <source>
        <dbReference type="ARBA" id="ARBA00022692"/>
    </source>
</evidence>